<dbReference type="EMBL" id="JACGWJ010000003">
    <property type="protein sequence ID" value="KAL0430856.1"/>
    <property type="molecule type" value="Genomic_DNA"/>
</dbReference>
<organism evidence="1">
    <name type="scientific">Sesamum radiatum</name>
    <name type="common">Black benniseed</name>
    <dbReference type="NCBI Taxonomy" id="300843"/>
    <lineage>
        <taxon>Eukaryota</taxon>
        <taxon>Viridiplantae</taxon>
        <taxon>Streptophyta</taxon>
        <taxon>Embryophyta</taxon>
        <taxon>Tracheophyta</taxon>
        <taxon>Spermatophyta</taxon>
        <taxon>Magnoliopsida</taxon>
        <taxon>eudicotyledons</taxon>
        <taxon>Gunneridae</taxon>
        <taxon>Pentapetalae</taxon>
        <taxon>asterids</taxon>
        <taxon>lamiids</taxon>
        <taxon>Lamiales</taxon>
        <taxon>Pedaliaceae</taxon>
        <taxon>Sesamum</taxon>
    </lineage>
</organism>
<sequence>MARMGLPWIFTSTNISPFFRGFWGCVSSSGWLTIRAEAVLPARGGTIFFAAT</sequence>
<reference evidence="1" key="2">
    <citation type="journal article" date="2024" name="Plant">
        <title>Genomic evolution and insights into agronomic trait innovations of Sesamum species.</title>
        <authorList>
            <person name="Miao H."/>
            <person name="Wang L."/>
            <person name="Qu L."/>
            <person name="Liu H."/>
            <person name="Sun Y."/>
            <person name="Le M."/>
            <person name="Wang Q."/>
            <person name="Wei S."/>
            <person name="Zheng Y."/>
            <person name="Lin W."/>
            <person name="Duan Y."/>
            <person name="Cao H."/>
            <person name="Xiong S."/>
            <person name="Wang X."/>
            <person name="Wei L."/>
            <person name="Li C."/>
            <person name="Ma Q."/>
            <person name="Ju M."/>
            <person name="Zhao R."/>
            <person name="Li G."/>
            <person name="Mu C."/>
            <person name="Tian Q."/>
            <person name="Mei H."/>
            <person name="Zhang T."/>
            <person name="Gao T."/>
            <person name="Zhang H."/>
        </authorList>
    </citation>
    <scope>NUCLEOTIDE SEQUENCE</scope>
    <source>
        <strain evidence="1">G02</strain>
    </source>
</reference>
<gene>
    <name evidence="1" type="ORF">Sradi_0711600</name>
</gene>
<proteinExistence type="predicted"/>
<comment type="caution">
    <text evidence="1">The sequence shown here is derived from an EMBL/GenBank/DDBJ whole genome shotgun (WGS) entry which is preliminary data.</text>
</comment>
<dbReference type="AlphaFoldDB" id="A0AAW2VSQ0"/>
<reference evidence="1" key="1">
    <citation type="submission" date="2020-06" db="EMBL/GenBank/DDBJ databases">
        <authorList>
            <person name="Li T."/>
            <person name="Hu X."/>
            <person name="Zhang T."/>
            <person name="Song X."/>
            <person name="Zhang H."/>
            <person name="Dai N."/>
            <person name="Sheng W."/>
            <person name="Hou X."/>
            <person name="Wei L."/>
        </authorList>
    </citation>
    <scope>NUCLEOTIDE SEQUENCE</scope>
    <source>
        <strain evidence="1">G02</strain>
        <tissue evidence="1">Leaf</tissue>
    </source>
</reference>
<name>A0AAW2VSQ0_SESRA</name>
<accession>A0AAW2VSQ0</accession>
<protein>
    <submittedName>
        <fullName evidence="1">Uncharacterized protein</fullName>
    </submittedName>
</protein>
<evidence type="ECO:0000313" key="1">
    <source>
        <dbReference type="EMBL" id="KAL0430856.1"/>
    </source>
</evidence>